<feature type="compositionally biased region" description="Basic and acidic residues" evidence="1">
    <location>
        <begin position="162"/>
        <end position="176"/>
    </location>
</feature>
<name>A0A4Y9ZY50_9AGAM</name>
<accession>A0A4Y9ZY50</accession>
<feature type="region of interest" description="Disordered" evidence="1">
    <location>
        <begin position="31"/>
        <end position="176"/>
    </location>
</feature>
<dbReference type="EMBL" id="SFCI01000584">
    <property type="protein sequence ID" value="TFY78963.1"/>
    <property type="molecule type" value="Genomic_DNA"/>
</dbReference>
<reference evidence="2 3" key="1">
    <citation type="submission" date="2019-02" db="EMBL/GenBank/DDBJ databases">
        <title>Genome sequencing of the rare red list fungi Hericium alpestre (H. flagellum).</title>
        <authorList>
            <person name="Buettner E."/>
            <person name="Kellner H."/>
        </authorList>
    </citation>
    <scope>NUCLEOTIDE SEQUENCE [LARGE SCALE GENOMIC DNA]</scope>
    <source>
        <strain evidence="2 3">DSM 108284</strain>
    </source>
</reference>
<feature type="compositionally biased region" description="Acidic residues" evidence="1">
    <location>
        <begin position="71"/>
        <end position="81"/>
    </location>
</feature>
<gene>
    <name evidence="2" type="ORF">EWM64_g5054</name>
</gene>
<evidence type="ECO:0000313" key="2">
    <source>
        <dbReference type="EMBL" id="TFY78963.1"/>
    </source>
</evidence>
<dbReference type="Proteomes" id="UP000298061">
    <property type="component" value="Unassembled WGS sequence"/>
</dbReference>
<dbReference type="AlphaFoldDB" id="A0A4Y9ZY50"/>
<sequence>MCSAGVSVLKIGSAAIFGPTIAYLLSPASRKPGPHVVHTISGHGEPKAPAETVESQPEPMAESEAAQPESIPEETVTDDEGTAVSAKEVAESAAQAVAFDPPTEASEAEVKGETFDAGNPGQDAEAEKKPDQTEKAHDDPKSGTVQSPDATGPTDLGAARQQSKEGKRPKEASDSS</sequence>
<protein>
    <submittedName>
        <fullName evidence="2">Uncharacterized protein</fullName>
    </submittedName>
</protein>
<proteinExistence type="predicted"/>
<organism evidence="2 3">
    <name type="scientific">Hericium alpestre</name>
    <dbReference type="NCBI Taxonomy" id="135208"/>
    <lineage>
        <taxon>Eukaryota</taxon>
        <taxon>Fungi</taxon>
        <taxon>Dikarya</taxon>
        <taxon>Basidiomycota</taxon>
        <taxon>Agaricomycotina</taxon>
        <taxon>Agaricomycetes</taxon>
        <taxon>Russulales</taxon>
        <taxon>Hericiaceae</taxon>
        <taxon>Hericium</taxon>
    </lineage>
</organism>
<feature type="compositionally biased region" description="Basic and acidic residues" evidence="1">
    <location>
        <begin position="125"/>
        <end position="141"/>
    </location>
</feature>
<dbReference type="OrthoDB" id="4590707at2759"/>
<evidence type="ECO:0000256" key="1">
    <source>
        <dbReference type="SAM" id="MobiDB-lite"/>
    </source>
</evidence>
<dbReference type="STRING" id="135208.A0A4Y9ZY50"/>
<evidence type="ECO:0000313" key="3">
    <source>
        <dbReference type="Proteomes" id="UP000298061"/>
    </source>
</evidence>
<comment type="caution">
    <text evidence="2">The sequence shown here is derived from an EMBL/GenBank/DDBJ whole genome shotgun (WGS) entry which is preliminary data.</text>
</comment>
<feature type="compositionally biased region" description="Low complexity" evidence="1">
    <location>
        <begin position="83"/>
        <end position="98"/>
    </location>
</feature>
<keyword evidence="3" id="KW-1185">Reference proteome</keyword>